<feature type="compositionally biased region" description="Polar residues" evidence="1">
    <location>
        <begin position="117"/>
        <end position="135"/>
    </location>
</feature>
<dbReference type="AlphaFoldDB" id="A0AAD8YHB1"/>
<name>A0AAD8YHB1_9STRA</name>
<feature type="region of interest" description="Disordered" evidence="1">
    <location>
        <begin position="66"/>
        <end position="161"/>
    </location>
</feature>
<accession>A0AAD8YHB1</accession>
<protein>
    <submittedName>
        <fullName evidence="2">Uncharacterized protein</fullName>
    </submittedName>
</protein>
<sequence length="210" mass="22690">MLSKNKPFDKDTLVLLLNDGNKEWDERVTQITKYTGQSERQIRRIIGLSKEYDSDEEDEEVTALCSNQSINNGTPSSTSLTSSTPSTISTSPSSTSLTPSTTSTTSTSPASAKSTPHSYGSLSCTPSQMRSQSASDGAKKRKSPDISSDSNDDATDLPSLITNRILSNSDIKRPTPNQTEAYDLNRAVQTFRAAIEKDGVTSDILAHFNA</sequence>
<reference evidence="2" key="1">
    <citation type="submission" date="2023-06" db="EMBL/GenBank/DDBJ databases">
        <title>Survivors Of The Sea: Transcriptome response of Skeletonema marinoi to long-term dormancy.</title>
        <authorList>
            <person name="Pinder M.I.M."/>
            <person name="Kourtchenko O."/>
            <person name="Robertson E.K."/>
            <person name="Larsson T."/>
            <person name="Maumus F."/>
            <person name="Osuna-Cruz C.M."/>
            <person name="Vancaester E."/>
            <person name="Stenow R."/>
            <person name="Vandepoele K."/>
            <person name="Ploug H."/>
            <person name="Bruchert V."/>
            <person name="Godhe A."/>
            <person name="Topel M."/>
        </authorList>
    </citation>
    <scope>NUCLEOTIDE SEQUENCE</scope>
    <source>
        <strain evidence="2">R05AC</strain>
    </source>
</reference>
<evidence type="ECO:0000313" key="2">
    <source>
        <dbReference type="EMBL" id="KAK1745297.1"/>
    </source>
</evidence>
<gene>
    <name evidence="2" type="ORF">QTG54_004588</name>
</gene>
<evidence type="ECO:0000256" key="1">
    <source>
        <dbReference type="SAM" id="MobiDB-lite"/>
    </source>
</evidence>
<keyword evidence="3" id="KW-1185">Reference proteome</keyword>
<organism evidence="2 3">
    <name type="scientific">Skeletonema marinoi</name>
    <dbReference type="NCBI Taxonomy" id="267567"/>
    <lineage>
        <taxon>Eukaryota</taxon>
        <taxon>Sar</taxon>
        <taxon>Stramenopiles</taxon>
        <taxon>Ochrophyta</taxon>
        <taxon>Bacillariophyta</taxon>
        <taxon>Coscinodiscophyceae</taxon>
        <taxon>Thalassiosirophycidae</taxon>
        <taxon>Thalassiosirales</taxon>
        <taxon>Skeletonemataceae</taxon>
        <taxon>Skeletonema</taxon>
        <taxon>Skeletonema marinoi-dohrnii complex</taxon>
    </lineage>
</organism>
<dbReference type="Proteomes" id="UP001224775">
    <property type="component" value="Unassembled WGS sequence"/>
</dbReference>
<evidence type="ECO:0000313" key="3">
    <source>
        <dbReference type="Proteomes" id="UP001224775"/>
    </source>
</evidence>
<feature type="compositionally biased region" description="Low complexity" evidence="1">
    <location>
        <begin position="74"/>
        <end position="116"/>
    </location>
</feature>
<proteinExistence type="predicted"/>
<dbReference type="EMBL" id="JATAAI010000006">
    <property type="protein sequence ID" value="KAK1745297.1"/>
    <property type="molecule type" value="Genomic_DNA"/>
</dbReference>
<comment type="caution">
    <text evidence="2">The sequence shown here is derived from an EMBL/GenBank/DDBJ whole genome shotgun (WGS) entry which is preliminary data.</text>
</comment>